<protein>
    <submittedName>
        <fullName evidence="3">CPBP family intramembrane metalloprotease</fullName>
    </submittedName>
</protein>
<sequence>MTNGRQQIRAVGITLGIALGSFVVGAIFLMLVSQALSAVGISLSDRPALRLGVSTVLLQGVTFGGVALFYLQTRDIGLEFIRVRVPTRRDIAWVTGGFIMLLVAVRALSAIIAYLGFDHASNQIIEVGREEPTVFLVLIPLSFLLVGPGEELLFRGLIQGTLRESFHPMRAVVLASLIFAMVHVFSLQGSGKLVYIGVVFTLALVLGVTYELTDNLAVPALIHGAYNAVQFGLAYYTVTQGTAL</sequence>
<accession>A0A4V5ZNF7</accession>
<evidence type="ECO:0000313" key="4">
    <source>
        <dbReference type="Proteomes" id="UP000308037"/>
    </source>
</evidence>
<dbReference type="Pfam" id="PF02517">
    <property type="entry name" value="Rce1-like"/>
    <property type="match status" value="1"/>
</dbReference>
<reference evidence="3 4" key="1">
    <citation type="submission" date="2019-04" db="EMBL/GenBank/DDBJ databases">
        <title>Natronomonas sp. F20-122 a newhaloarchaeon isolated from a saline saltern of Isla Bacuta, Huelva, Spain.</title>
        <authorList>
            <person name="Duran-Viseras A."/>
            <person name="Sanchez-Porro C."/>
            <person name="Ventosa A."/>
        </authorList>
    </citation>
    <scope>NUCLEOTIDE SEQUENCE [LARGE SCALE GENOMIC DNA]</scope>
    <source>
        <strain evidence="3 4">F20-122</strain>
    </source>
</reference>
<comment type="caution">
    <text evidence="3">The sequence shown here is derived from an EMBL/GenBank/DDBJ whole genome shotgun (WGS) entry which is preliminary data.</text>
</comment>
<keyword evidence="1" id="KW-0472">Membrane</keyword>
<dbReference type="GO" id="GO:0008237">
    <property type="term" value="F:metallopeptidase activity"/>
    <property type="evidence" value="ECO:0007669"/>
    <property type="project" value="UniProtKB-KW"/>
</dbReference>
<evidence type="ECO:0000313" key="3">
    <source>
        <dbReference type="EMBL" id="TKR25123.1"/>
    </source>
</evidence>
<dbReference type="InterPro" id="IPR052710">
    <property type="entry name" value="CAAX_protease"/>
</dbReference>
<keyword evidence="4" id="KW-1185">Reference proteome</keyword>
<gene>
    <name evidence="3" type="ORF">DM868_12295</name>
</gene>
<keyword evidence="3" id="KW-0378">Hydrolase</keyword>
<organism evidence="3 4">
    <name type="scientific">Natronomonas salsuginis</name>
    <dbReference type="NCBI Taxonomy" id="2217661"/>
    <lineage>
        <taxon>Archaea</taxon>
        <taxon>Methanobacteriati</taxon>
        <taxon>Methanobacteriota</taxon>
        <taxon>Stenosarchaea group</taxon>
        <taxon>Halobacteria</taxon>
        <taxon>Halobacteriales</taxon>
        <taxon>Natronomonadaceae</taxon>
        <taxon>Natronomonas</taxon>
    </lineage>
</organism>
<dbReference type="PANTHER" id="PTHR36435:SF1">
    <property type="entry name" value="CAAX AMINO TERMINAL PROTEASE FAMILY PROTEIN"/>
    <property type="match status" value="1"/>
</dbReference>
<feature type="transmembrane region" description="Helical" evidence="1">
    <location>
        <begin position="169"/>
        <end position="187"/>
    </location>
</feature>
<keyword evidence="1" id="KW-1133">Transmembrane helix</keyword>
<dbReference type="GO" id="GO:0006508">
    <property type="term" value="P:proteolysis"/>
    <property type="evidence" value="ECO:0007669"/>
    <property type="project" value="UniProtKB-KW"/>
</dbReference>
<dbReference type="GO" id="GO:0080120">
    <property type="term" value="P:CAAX-box protein maturation"/>
    <property type="evidence" value="ECO:0007669"/>
    <property type="project" value="UniProtKB-ARBA"/>
</dbReference>
<dbReference type="InterPro" id="IPR003675">
    <property type="entry name" value="Rce1/LyrA-like_dom"/>
</dbReference>
<name>A0A4V5ZNF7_9EURY</name>
<evidence type="ECO:0000259" key="2">
    <source>
        <dbReference type="Pfam" id="PF02517"/>
    </source>
</evidence>
<feature type="transmembrane region" description="Helical" evidence="1">
    <location>
        <begin position="48"/>
        <end position="71"/>
    </location>
</feature>
<evidence type="ECO:0000256" key="1">
    <source>
        <dbReference type="SAM" id="Phobius"/>
    </source>
</evidence>
<dbReference type="GO" id="GO:0004175">
    <property type="term" value="F:endopeptidase activity"/>
    <property type="evidence" value="ECO:0007669"/>
    <property type="project" value="UniProtKB-ARBA"/>
</dbReference>
<keyword evidence="3" id="KW-0482">Metalloprotease</keyword>
<keyword evidence="3" id="KW-0645">Protease</keyword>
<feature type="transmembrane region" description="Helical" evidence="1">
    <location>
        <begin position="12"/>
        <end position="36"/>
    </location>
</feature>
<feature type="transmembrane region" description="Helical" evidence="1">
    <location>
        <begin position="91"/>
        <end position="115"/>
    </location>
</feature>
<feature type="domain" description="CAAX prenyl protease 2/Lysostaphin resistance protein A-like" evidence="2">
    <location>
        <begin position="135"/>
        <end position="229"/>
    </location>
</feature>
<keyword evidence="1" id="KW-0812">Transmembrane</keyword>
<dbReference type="AlphaFoldDB" id="A0A4V5ZNF7"/>
<feature type="transmembrane region" description="Helical" evidence="1">
    <location>
        <begin position="193"/>
        <end position="212"/>
    </location>
</feature>
<dbReference type="EMBL" id="QKNX01000005">
    <property type="protein sequence ID" value="TKR25123.1"/>
    <property type="molecule type" value="Genomic_DNA"/>
</dbReference>
<dbReference type="RefSeq" id="WP_137277137.1">
    <property type="nucleotide sequence ID" value="NZ_QKNX01000005.1"/>
</dbReference>
<dbReference type="Proteomes" id="UP000308037">
    <property type="component" value="Unassembled WGS sequence"/>
</dbReference>
<dbReference type="PANTHER" id="PTHR36435">
    <property type="entry name" value="SLR1288 PROTEIN"/>
    <property type="match status" value="1"/>
</dbReference>
<proteinExistence type="predicted"/>